<feature type="domain" description="Glycosyl transferase family 1" evidence="1">
    <location>
        <begin position="199"/>
        <end position="361"/>
    </location>
</feature>
<dbReference type="RefSeq" id="WP_092539202.1">
    <property type="nucleotide sequence ID" value="NZ_FNKQ01000006.1"/>
</dbReference>
<dbReference type="SUPFAM" id="SSF53756">
    <property type="entry name" value="UDP-Glycosyltransferase/glycogen phosphorylase"/>
    <property type="match status" value="1"/>
</dbReference>
<dbReference type="GO" id="GO:0016757">
    <property type="term" value="F:glycosyltransferase activity"/>
    <property type="evidence" value="ECO:0007669"/>
    <property type="project" value="UniProtKB-KW"/>
</dbReference>
<dbReference type="Pfam" id="PF00534">
    <property type="entry name" value="Glycos_transf_1"/>
    <property type="match status" value="1"/>
</dbReference>
<proteinExistence type="predicted"/>
<feature type="domain" description="Glycosyltransferase subfamily 4-like N-terminal" evidence="2">
    <location>
        <begin position="24"/>
        <end position="186"/>
    </location>
</feature>
<evidence type="ECO:0000313" key="3">
    <source>
        <dbReference type="EMBL" id="RDI69697.1"/>
    </source>
</evidence>
<dbReference type="InterPro" id="IPR001296">
    <property type="entry name" value="Glyco_trans_1"/>
</dbReference>
<evidence type="ECO:0000313" key="4">
    <source>
        <dbReference type="EMBL" id="SDR13470.1"/>
    </source>
</evidence>
<reference evidence="5" key="1">
    <citation type="submission" date="2016-10" db="EMBL/GenBank/DDBJ databases">
        <authorList>
            <person name="Varghese N."/>
            <person name="Submissions S."/>
        </authorList>
    </citation>
    <scope>NUCLEOTIDE SEQUENCE [LARGE SCALE GENOMIC DNA]</scope>
    <source>
        <strain evidence="5">CGMCC 1.12397</strain>
    </source>
</reference>
<dbReference type="EMBL" id="QQST01000004">
    <property type="protein sequence ID" value="RDI69697.1"/>
    <property type="molecule type" value="Genomic_DNA"/>
</dbReference>
<evidence type="ECO:0000313" key="5">
    <source>
        <dbReference type="Proteomes" id="UP000199289"/>
    </source>
</evidence>
<dbReference type="PANTHER" id="PTHR45947">
    <property type="entry name" value="SULFOQUINOVOSYL TRANSFERASE SQD2"/>
    <property type="match status" value="1"/>
</dbReference>
<keyword evidence="4" id="KW-0808">Transferase</keyword>
<gene>
    <name evidence="3" type="ORF">DWB78_18170</name>
    <name evidence="4" type="ORF">SAMN05216278_3720</name>
</gene>
<protein>
    <submittedName>
        <fullName evidence="3">Glycosyltransferase family 1 protein</fullName>
    </submittedName>
    <submittedName>
        <fullName evidence="4">Phosphatidylinositol alpha-mannosyltransferase</fullName>
    </submittedName>
</protein>
<dbReference type="EMBL" id="FNKQ01000006">
    <property type="protein sequence ID" value="SDR13470.1"/>
    <property type="molecule type" value="Genomic_DNA"/>
</dbReference>
<dbReference type="InterPro" id="IPR050194">
    <property type="entry name" value="Glycosyltransferase_grp1"/>
</dbReference>
<dbReference type="Gene3D" id="3.40.50.2000">
    <property type="entry name" value="Glycogen Phosphorylase B"/>
    <property type="match status" value="2"/>
</dbReference>
<dbReference type="Proteomes" id="UP000199289">
    <property type="component" value="Unassembled WGS sequence"/>
</dbReference>
<keyword evidence="6" id="KW-1185">Reference proteome</keyword>
<reference evidence="4" key="2">
    <citation type="submission" date="2016-10" db="EMBL/GenBank/DDBJ databases">
        <authorList>
            <person name="de Groot N.N."/>
        </authorList>
    </citation>
    <scope>NUCLEOTIDE SEQUENCE [LARGE SCALE GENOMIC DNA]</scope>
    <source>
        <strain evidence="4">CGMCC 1.12397</strain>
    </source>
</reference>
<evidence type="ECO:0000259" key="1">
    <source>
        <dbReference type="Pfam" id="PF00534"/>
    </source>
</evidence>
<name>A0A1H1GJU6_9EURY</name>
<evidence type="ECO:0000259" key="2">
    <source>
        <dbReference type="Pfam" id="PF13439"/>
    </source>
</evidence>
<dbReference type="CDD" id="cd03801">
    <property type="entry name" value="GT4_PimA-like"/>
    <property type="match status" value="1"/>
</dbReference>
<keyword evidence="4" id="KW-0328">Glycosyltransferase</keyword>
<dbReference type="OrthoDB" id="131038at2157"/>
<evidence type="ECO:0000313" key="6">
    <source>
        <dbReference type="Proteomes" id="UP000255421"/>
    </source>
</evidence>
<reference evidence="3 6" key="3">
    <citation type="submission" date="2018-07" db="EMBL/GenBank/DDBJ databases">
        <title>Genome sequence of extremly halophilic archaeon Halopelagius longus strain BC12-B1.</title>
        <authorList>
            <person name="Zhang X."/>
        </authorList>
    </citation>
    <scope>NUCLEOTIDE SEQUENCE [LARGE SCALE GENOMIC DNA]</scope>
    <source>
        <strain evidence="3 6">BC12-B1</strain>
    </source>
</reference>
<dbReference type="AlphaFoldDB" id="A0A1H1GJU6"/>
<dbReference type="InterPro" id="IPR028098">
    <property type="entry name" value="Glyco_trans_4-like_N"/>
</dbReference>
<organism evidence="4 5">
    <name type="scientific">Halopelagius longus</name>
    <dbReference type="NCBI Taxonomy" id="1236180"/>
    <lineage>
        <taxon>Archaea</taxon>
        <taxon>Methanobacteriati</taxon>
        <taxon>Methanobacteriota</taxon>
        <taxon>Stenosarchaea group</taxon>
        <taxon>Halobacteria</taxon>
        <taxon>Halobacteriales</taxon>
        <taxon>Haloferacaceae</taxon>
    </lineage>
</organism>
<dbReference type="Pfam" id="PF13439">
    <property type="entry name" value="Glyco_transf_4"/>
    <property type="match status" value="1"/>
</dbReference>
<accession>A0A1H1GJU6</accession>
<dbReference type="PANTHER" id="PTHR45947:SF3">
    <property type="entry name" value="SULFOQUINOVOSYL TRANSFERASE SQD2"/>
    <property type="match status" value="1"/>
</dbReference>
<dbReference type="Proteomes" id="UP000255421">
    <property type="component" value="Unassembled WGS sequence"/>
</dbReference>
<sequence>MRIGLFTTLFPSKPPFEFDDSYQWGGVAEVVYELALELNERGHDVFVFSASNGPKAVQRHQNVTVYRFEKHVEMRSAYLSADVLHGPLSVDLDVVHLHRGLPSAALAGTLYSLRHGTPTVFTVHGNMDPGPLFSAKGVLLRGFNLVSPWLLSRADRVTTVTSGFRESSRYLSAYDGDVRVIPNGVSKDGEAVPVRDAKEGVGSDADATHVLFVGNLMERKQPDLLLGMAEELRDEYSDLRVVIIGDGPMRSSLKRTIEERGLSDIVRLLGFVDEATKLRWYRAADVVCLPSTDESFGLTPLEAAARRTVPVVSDLPCFREYVEDGENGIITAPTEEGVVEAVRTLLDDPERRRTMAERAEENASDYDWEVLADEYVDVYRSVV</sequence>